<evidence type="ECO:0008006" key="4">
    <source>
        <dbReference type="Google" id="ProtNLM"/>
    </source>
</evidence>
<dbReference type="EMBL" id="PFEA01000031">
    <property type="protein sequence ID" value="PJE59811.1"/>
    <property type="molecule type" value="Genomic_DNA"/>
</dbReference>
<name>A0A2M8KIS2_9BACT</name>
<keyword evidence="1" id="KW-0812">Transmembrane</keyword>
<protein>
    <recommendedName>
        <fullName evidence="4">PrgI family protein</fullName>
    </recommendedName>
</protein>
<keyword evidence="1" id="KW-1133">Transmembrane helix</keyword>
<evidence type="ECO:0000313" key="3">
    <source>
        <dbReference type="Proteomes" id="UP000231086"/>
    </source>
</evidence>
<evidence type="ECO:0000313" key="2">
    <source>
        <dbReference type="EMBL" id="PJE59811.1"/>
    </source>
</evidence>
<proteinExistence type="predicted"/>
<dbReference type="Proteomes" id="UP000231086">
    <property type="component" value="Unassembled WGS sequence"/>
</dbReference>
<feature type="transmembrane region" description="Helical" evidence="1">
    <location>
        <begin position="47"/>
        <end position="67"/>
    </location>
</feature>
<dbReference type="AlphaFoldDB" id="A0A2M8KIS2"/>
<gene>
    <name evidence="2" type="ORF">COU85_01740</name>
</gene>
<keyword evidence="1" id="KW-0472">Membrane</keyword>
<sequence length="94" mass="10774">MQFSVPQFIEIEDKIIGPFTLKQFFYLAGGGVLVALLWYFLKFWLFILLALPVAGLAVALSFVKINGRPFLNFLGSMFGYFAKPKVYVWKNKND</sequence>
<accession>A0A2M8KIS2</accession>
<comment type="caution">
    <text evidence="2">The sequence shown here is derived from an EMBL/GenBank/DDBJ whole genome shotgun (WGS) entry which is preliminary data.</text>
</comment>
<reference evidence="3" key="1">
    <citation type="submission" date="2017-09" db="EMBL/GenBank/DDBJ databases">
        <title>Depth-based differentiation of microbial function through sediment-hosted aquifers and enrichment of novel symbionts in the deep terrestrial subsurface.</title>
        <authorList>
            <person name="Probst A.J."/>
            <person name="Ladd B."/>
            <person name="Jarett J.K."/>
            <person name="Geller-Mcgrath D.E."/>
            <person name="Sieber C.M.K."/>
            <person name="Emerson J.B."/>
            <person name="Anantharaman K."/>
            <person name="Thomas B.C."/>
            <person name="Malmstrom R."/>
            <person name="Stieglmeier M."/>
            <person name="Klingl A."/>
            <person name="Woyke T."/>
            <person name="Ryan C.M."/>
            <person name="Banfield J.F."/>
        </authorList>
    </citation>
    <scope>NUCLEOTIDE SEQUENCE [LARGE SCALE GENOMIC DNA]</scope>
</reference>
<feature type="transmembrane region" description="Helical" evidence="1">
    <location>
        <begin position="24"/>
        <end position="41"/>
    </location>
</feature>
<organism evidence="2 3">
    <name type="scientific">Candidatus Portnoybacteria bacterium CG10_big_fil_rev_8_21_14_0_10_44_7</name>
    <dbReference type="NCBI Taxonomy" id="1974816"/>
    <lineage>
        <taxon>Bacteria</taxon>
        <taxon>Candidatus Portnoyibacteriota</taxon>
    </lineage>
</organism>
<dbReference type="Pfam" id="PF12666">
    <property type="entry name" value="PrgI"/>
    <property type="match status" value="1"/>
</dbReference>
<dbReference type="InterPro" id="IPR024414">
    <property type="entry name" value="Uncharacterised_PrgI"/>
</dbReference>
<evidence type="ECO:0000256" key="1">
    <source>
        <dbReference type="SAM" id="Phobius"/>
    </source>
</evidence>